<evidence type="ECO:0000313" key="6">
    <source>
        <dbReference type="Proteomes" id="UP001212411"/>
    </source>
</evidence>
<feature type="transmembrane region" description="Helical" evidence="3">
    <location>
        <begin position="59"/>
        <end position="80"/>
    </location>
</feature>
<name>A0AAE9WFB4_9SCHI</name>
<dbReference type="CDD" id="cd14279">
    <property type="entry name" value="CUE"/>
    <property type="match status" value="1"/>
</dbReference>
<dbReference type="KEGG" id="som:SOMG_04765"/>
<dbReference type="GO" id="GO:0005783">
    <property type="term" value="C:endoplasmic reticulum"/>
    <property type="evidence" value="ECO:0007669"/>
    <property type="project" value="TreeGrafter"/>
</dbReference>
<dbReference type="AlphaFoldDB" id="A0AAE9WFB4"/>
<proteinExistence type="predicted"/>
<dbReference type="InterPro" id="IPR009060">
    <property type="entry name" value="UBA-like_sf"/>
</dbReference>
<evidence type="ECO:0000313" key="5">
    <source>
        <dbReference type="EMBL" id="WBW75322.1"/>
    </source>
</evidence>
<dbReference type="InterPro" id="IPR050730">
    <property type="entry name" value="UBX_domain-protein"/>
</dbReference>
<feature type="domain" description="UBX" evidence="4">
    <location>
        <begin position="323"/>
        <end position="416"/>
    </location>
</feature>
<keyword evidence="1" id="KW-0175">Coiled coil</keyword>
<dbReference type="GeneID" id="80878232"/>
<dbReference type="PROSITE" id="PS50033">
    <property type="entry name" value="UBX"/>
    <property type="match status" value="1"/>
</dbReference>
<keyword evidence="3" id="KW-0812">Transmembrane</keyword>
<dbReference type="SMART" id="SM00594">
    <property type="entry name" value="UAS"/>
    <property type="match status" value="1"/>
</dbReference>
<evidence type="ECO:0000256" key="1">
    <source>
        <dbReference type="ARBA" id="ARBA00023054"/>
    </source>
</evidence>
<dbReference type="GO" id="GO:0043130">
    <property type="term" value="F:ubiquitin binding"/>
    <property type="evidence" value="ECO:0007669"/>
    <property type="project" value="TreeGrafter"/>
</dbReference>
<evidence type="ECO:0000259" key="4">
    <source>
        <dbReference type="PROSITE" id="PS50033"/>
    </source>
</evidence>
<feature type="compositionally biased region" description="Basic and acidic residues" evidence="2">
    <location>
        <begin position="276"/>
        <end position="297"/>
    </location>
</feature>
<dbReference type="InterPro" id="IPR006577">
    <property type="entry name" value="UAS"/>
</dbReference>
<reference evidence="5 6" key="1">
    <citation type="journal article" date="2023" name="G3 (Bethesda)">
        <title>A high-quality reference genome for the fission yeast Schizosaccharomyces osmophilus.</title>
        <authorList>
            <person name="Jia G.S."/>
            <person name="Zhang W.C."/>
            <person name="Liang Y."/>
            <person name="Liu X.H."/>
            <person name="Rhind N."/>
            <person name="Pidoux A."/>
            <person name="Brysch-Herzberg M."/>
            <person name="Du L.L."/>
        </authorList>
    </citation>
    <scope>NUCLEOTIDE SEQUENCE [LARGE SCALE GENOMIC DNA]</scope>
    <source>
        <strain evidence="5 6">CBS 15793</strain>
    </source>
</reference>
<keyword evidence="3" id="KW-0472">Membrane</keyword>
<dbReference type="GO" id="GO:0036503">
    <property type="term" value="P:ERAD pathway"/>
    <property type="evidence" value="ECO:0007669"/>
    <property type="project" value="TreeGrafter"/>
</dbReference>
<dbReference type="SUPFAM" id="SSF46934">
    <property type="entry name" value="UBA-like"/>
    <property type="match status" value="1"/>
</dbReference>
<dbReference type="Proteomes" id="UP001212411">
    <property type="component" value="Chromosome 3"/>
</dbReference>
<keyword evidence="3" id="KW-1133">Transmembrane helix</keyword>
<dbReference type="SUPFAM" id="SSF54236">
    <property type="entry name" value="Ubiquitin-like"/>
    <property type="match status" value="1"/>
</dbReference>
<dbReference type="RefSeq" id="XP_056039565.1">
    <property type="nucleotide sequence ID" value="XM_056183543.1"/>
</dbReference>
<gene>
    <name evidence="5" type="primary">dsc5</name>
    <name evidence="5" type="ORF">SOMG_04765</name>
</gene>
<dbReference type="EMBL" id="CP115613">
    <property type="protein sequence ID" value="WBW75322.1"/>
    <property type="molecule type" value="Genomic_DNA"/>
</dbReference>
<dbReference type="InterPro" id="IPR036249">
    <property type="entry name" value="Thioredoxin-like_sf"/>
</dbReference>
<dbReference type="Gene3D" id="3.40.30.10">
    <property type="entry name" value="Glutaredoxin"/>
    <property type="match status" value="1"/>
</dbReference>
<dbReference type="Gene3D" id="3.10.20.90">
    <property type="entry name" value="Phosphatidylinositol 3-kinase Catalytic Subunit, Chain A, domain 1"/>
    <property type="match status" value="1"/>
</dbReference>
<evidence type="ECO:0000256" key="3">
    <source>
        <dbReference type="SAM" id="Phobius"/>
    </source>
</evidence>
<organism evidence="5 6">
    <name type="scientific">Schizosaccharomyces osmophilus</name>
    <dbReference type="NCBI Taxonomy" id="2545709"/>
    <lineage>
        <taxon>Eukaryota</taxon>
        <taxon>Fungi</taxon>
        <taxon>Dikarya</taxon>
        <taxon>Ascomycota</taxon>
        <taxon>Taphrinomycotina</taxon>
        <taxon>Schizosaccharomycetes</taxon>
        <taxon>Schizosaccharomycetales</taxon>
        <taxon>Schizosaccharomycetaceae</taxon>
        <taxon>Schizosaccharomyces</taxon>
    </lineage>
</organism>
<dbReference type="SUPFAM" id="SSF52833">
    <property type="entry name" value="Thioredoxin-like"/>
    <property type="match status" value="1"/>
</dbReference>
<dbReference type="InterPro" id="IPR029071">
    <property type="entry name" value="Ubiquitin-like_domsf"/>
</dbReference>
<dbReference type="Pfam" id="PF00789">
    <property type="entry name" value="UBX"/>
    <property type="match status" value="1"/>
</dbReference>
<dbReference type="PANTHER" id="PTHR23322:SF1">
    <property type="entry name" value="FAS-ASSOCIATED FACTOR 2"/>
    <property type="match status" value="1"/>
</dbReference>
<protein>
    <submittedName>
        <fullName evidence="5">UBX domain Sre1 cleavage protein</fullName>
    </submittedName>
</protein>
<dbReference type="PANTHER" id="PTHR23322">
    <property type="entry name" value="FAS-ASSOCIATED PROTEIN"/>
    <property type="match status" value="1"/>
</dbReference>
<feature type="region of interest" description="Disordered" evidence="2">
    <location>
        <begin position="261"/>
        <end position="297"/>
    </location>
</feature>
<keyword evidence="6" id="KW-1185">Reference proteome</keyword>
<evidence type="ECO:0000256" key="2">
    <source>
        <dbReference type="SAM" id="MobiDB-lite"/>
    </source>
</evidence>
<dbReference type="CDD" id="cd01767">
    <property type="entry name" value="UBX"/>
    <property type="match status" value="1"/>
</dbReference>
<sequence>MSRSGEQEAIQALQSSLDVPVDTAHSVLESFNWNVEEAVEFLTGESSQESRKKESASGVGFFHSMFSVIFSGFCKFWIFLSRVPLLPTFLPILGPRKRYLSPADAANKLLQNLEEQYGTDHVDFFTEGGYMEALARTKRSCGVALLFFTSTKSDEMEDFSKKVLMDEEVKGFLSRRNILCWIGDVCEDEAFQGSRKFNCTKFPSAVLVMYSPQLSELVVAAHLHGPTDSTLLQSTLTNALARHLPSLERFRTEIDERESARELRRQQDDAYQVSLARDRQRQQQAKKERELKQKEQEEKEKLKELSLQYRSWLAVNIPSEPQPNTKAARLSIRLPDGSRVIRRFENDSLVKSVYEFVDSLLFAKENPEAYEEAMSSSANLTPPEDYEYKFQFSLYSSLPREILVADATISNLPSVFPSGTVVVELED</sequence>
<dbReference type="SMART" id="SM00166">
    <property type="entry name" value="UBX"/>
    <property type="match status" value="1"/>
</dbReference>
<accession>A0AAE9WFB4</accession>
<dbReference type="InterPro" id="IPR001012">
    <property type="entry name" value="UBX_dom"/>
</dbReference>